<evidence type="ECO:0000313" key="2">
    <source>
        <dbReference type="Proteomes" id="UP001054945"/>
    </source>
</evidence>
<keyword evidence="2" id="KW-1185">Reference proteome</keyword>
<dbReference type="EMBL" id="BPLR01003274">
    <property type="protein sequence ID" value="GIX82943.1"/>
    <property type="molecule type" value="Genomic_DNA"/>
</dbReference>
<accession>A0AAV4NEN0</accession>
<comment type="caution">
    <text evidence="1">The sequence shown here is derived from an EMBL/GenBank/DDBJ whole genome shotgun (WGS) entry which is preliminary data.</text>
</comment>
<gene>
    <name evidence="1" type="ORF">CEXT_160051</name>
</gene>
<organism evidence="1 2">
    <name type="scientific">Caerostris extrusa</name>
    <name type="common">Bark spider</name>
    <name type="synonym">Caerostris bankana</name>
    <dbReference type="NCBI Taxonomy" id="172846"/>
    <lineage>
        <taxon>Eukaryota</taxon>
        <taxon>Metazoa</taxon>
        <taxon>Ecdysozoa</taxon>
        <taxon>Arthropoda</taxon>
        <taxon>Chelicerata</taxon>
        <taxon>Arachnida</taxon>
        <taxon>Araneae</taxon>
        <taxon>Araneomorphae</taxon>
        <taxon>Entelegynae</taxon>
        <taxon>Araneoidea</taxon>
        <taxon>Araneidae</taxon>
        <taxon>Caerostris</taxon>
    </lineage>
</organism>
<sequence>MKKMQRRKKKEVDAHSACNMPSKLLLEEGGGGGDGVNGGWVESAKVFSGPSVCIGYEGQSLKYMPVSQDTALFFPMFIPEFLTLSRRAGMPCIYLCVWQIVMRNARCRKGGRKTRMHKE</sequence>
<proteinExistence type="predicted"/>
<reference evidence="1 2" key="1">
    <citation type="submission" date="2021-06" db="EMBL/GenBank/DDBJ databases">
        <title>Caerostris extrusa draft genome.</title>
        <authorList>
            <person name="Kono N."/>
            <person name="Arakawa K."/>
        </authorList>
    </citation>
    <scope>NUCLEOTIDE SEQUENCE [LARGE SCALE GENOMIC DNA]</scope>
</reference>
<name>A0AAV4NEN0_CAEEX</name>
<protein>
    <submittedName>
        <fullName evidence="1">Uncharacterized protein</fullName>
    </submittedName>
</protein>
<dbReference type="Proteomes" id="UP001054945">
    <property type="component" value="Unassembled WGS sequence"/>
</dbReference>
<evidence type="ECO:0000313" key="1">
    <source>
        <dbReference type="EMBL" id="GIX82943.1"/>
    </source>
</evidence>
<dbReference type="AlphaFoldDB" id="A0AAV4NEN0"/>